<gene>
    <name evidence="2" type="primary">20198346</name>
    <name evidence="1" type="ORF">HELRODRAFT_159525</name>
</gene>
<evidence type="ECO:0000313" key="2">
    <source>
        <dbReference type="EnsemblMetazoa" id="HelroP159525"/>
    </source>
</evidence>
<dbReference type="CTD" id="20198346"/>
<sequence length="104" mass="11605">MTLSSVIWIPIVAIWKVCRELDGNIFKRIYVLTLPTEFWGPALPKHRMLVTYVDGFQNPAFESTTENSTSSNPVGDVIPKQRDVINRDPSMPSQVSVLAAESSV</sequence>
<dbReference type="HOGENOM" id="CLU_2252893_0_0_1"/>
<dbReference type="EMBL" id="KB095811">
    <property type="protein sequence ID" value="ESO12935.1"/>
    <property type="molecule type" value="Genomic_DNA"/>
</dbReference>
<organism evidence="2 3">
    <name type="scientific">Helobdella robusta</name>
    <name type="common">Californian leech</name>
    <dbReference type="NCBI Taxonomy" id="6412"/>
    <lineage>
        <taxon>Eukaryota</taxon>
        <taxon>Metazoa</taxon>
        <taxon>Spiralia</taxon>
        <taxon>Lophotrochozoa</taxon>
        <taxon>Annelida</taxon>
        <taxon>Clitellata</taxon>
        <taxon>Hirudinea</taxon>
        <taxon>Rhynchobdellida</taxon>
        <taxon>Glossiphoniidae</taxon>
        <taxon>Helobdella</taxon>
    </lineage>
</organism>
<dbReference type="OrthoDB" id="6155318at2759"/>
<protein>
    <submittedName>
        <fullName evidence="1 2">Uncharacterized protein</fullName>
    </submittedName>
</protein>
<dbReference type="EnsemblMetazoa" id="HelroT159525">
    <property type="protein sequence ID" value="HelroP159525"/>
    <property type="gene ID" value="HelroG159525"/>
</dbReference>
<dbReference type="InParanoid" id="T1EP46"/>
<reference evidence="1 3" key="2">
    <citation type="journal article" date="2013" name="Nature">
        <title>Insights into bilaterian evolution from three spiralian genomes.</title>
        <authorList>
            <person name="Simakov O."/>
            <person name="Marletaz F."/>
            <person name="Cho S.J."/>
            <person name="Edsinger-Gonzales E."/>
            <person name="Havlak P."/>
            <person name="Hellsten U."/>
            <person name="Kuo D.H."/>
            <person name="Larsson T."/>
            <person name="Lv J."/>
            <person name="Arendt D."/>
            <person name="Savage R."/>
            <person name="Osoegawa K."/>
            <person name="de Jong P."/>
            <person name="Grimwood J."/>
            <person name="Chapman J.A."/>
            <person name="Shapiro H."/>
            <person name="Aerts A."/>
            <person name="Otillar R.P."/>
            <person name="Terry A.Y."/>
            <person name="Boore J.L."/>
            <person name="Grigoriev I.V."/>
            <person name="Lindberg D.R."/>
            <person name="Seaver E.C."/>
            <person name="Weisblat D.A."/>
            <person name="Putnam N.H."/>
            <person name="Rokhsar D.S."/>
        </authorList>
    </citation>
    <scope>NUCLEOTIDE SEQUENCE</scope>
</reference>
<accession>T1EP46</accession>
<reference evidence="2" key="3">
    <citation type="submission" date="2015-06" db="UniProtKB">
        <authorList>
            <consortium name="EnsemblMetazoa"/>
        </authorList>
    </citation>
    <scope>IDENTIFICATION</scope>
</reference>
<dbReference type="AlphaFoldDB" id="T1EP46"/>
<dbReference type="EMBL" id="AMQM01000267">
    <property type="status" value="NOT_ANNOTATED_CDS"/>
    <property type="molecule type" value="Genomic_DNA"/>
</dbReference>
<dbReference type="KEGG" id="hro:HELRODRAFT_159525"/>
<dbReference type="GeneID" id="20198346"/>
<dbReference type="Proteomes" id="UP000015101">
    <property type="component" value="Unassembled WGS sequence"/>
</dbReference>
<evidence type="ECO:0000313" key="1">
    <source>
        <dbReference type="EMBL" id="ESO12935.1"/>
    </source>
</evidence>
<name>T1EP46_HELRO</name>
<evidence type="ECO:0000313" key="3">
    <source>
        <dbReference type="Proteomes" id="UP000015101"/>
    </source>
</evidence>
<dbReference type="RefSeq" id="XP_009009655.1">
    <property type="nucleotide sequence ID" value="XM_009011407.1"/>
</dbReference>
<proteinExistence type="predicted"/>
<keyword evidence="3" id="KW-1185">Reference proteome</keyword>
<reference evidence="3" key="1">
    <citation type="submission" date="2012-12" db="EMBL/GenBank/DDBJ databases">
        <authorList>
            <person name="Hellsten U."/>
            <person name="Grimwood J."/>
            <person name="Chapman J.A."/>
            <person name="Shapiro H."/>
            <person name="Aerts A."/>
            <person name="Otillar R.P."/>
            <person name="Terry A.Y."/>
            <person name="Boore J.L."/>
            <person name="Simakov O."/>
            <person name="Marletaz F."/>
            <person name="Cho S.-J."/>
            <person name="Edsinger-Gonzales E."/>
            <person name="Havlak P."/>
            <person name="Kuo D.-H."/>
            <person name="Larsson T."/>
            <person name="Lv J."/>
            <person name="Arendt D."/>
            <person name="Savage R."/>
            <person name="Osoegawa K."/>
            <person name="de Jong P."/>
            <person name="Lindberg D.R."/>
            <person name="Seaver E.C."/>
            <person name="Weisblat D.A."/>
            <person name="Putnam N.H."/>
            <person name="Grigoriev I.V."/>
            <person name="Rokhsar D.S."/>
        </authorList>
    </citation>
    <scope>NUCLEOTIDE SEQUENCE</scope>
</reference>